<dbReference type="Pfam" id="PF00488">
    <property type="entry name" value="MutS_V"/>
    <property type="match status" value="1"/>
</dbReference>
<dbReference type="InterPro" id="IPR000432">
    <property type="entry name" value="DNA_mismatch_repair_MutS_C"/>
</dbReference>
<dbReference type="GO" id="GO:0030983">
    <property type="term" value="F:mismatched DNA binding"/>
    <property type="evidence" value="ECO:0007669"/>
    <property type="project" value="InterPro"/>
</dbReference>
<keyword evidence="3" id="KW-0227">DNA damage</keyword>
<dbReference type="EMBL" id="SGPJ01000259">
    <property type="protein sequence ID" value="THG96134.1"/>
    <property type="molecule type" value="Genomic_DNA"/>
</dbReference>
<dbReference type="Gene3D" id="3.40.50.300">
    <property type="entry name" value="P-loop containing nucleotide triphosphate hydrolases"/>
    <property type="match status" value="2"/>
</dbReference>
<dbReference type="Pfam" id="PF05188">
    <property type="entry name" value="MutS_II"/>
    <property type="match status" value="1"/>
</dbReference>
<evidence type="ECO:0000256" key="1">
    <source>
        <dbReference type="ARBA" id="ARBA00006271"/>
    </source>
</evidence>
<feature type="domain" description="DNA mismatch repair proteins mutS family" evidence="7">
    <location>
        <begin position="901"/>
        <end position="917"/>
    </location>
</feature>
<keyword evidence="2" id="KW-0547">Nucleotide-binding</keyword>
<dbReference type="SUPFAM" id="SSF48334">
    <property type="entry name" value="DNA repair protein MutS, domain III"/>
    <property type="match status" value="1"/>
</dbReference>
<dbReference type="GO" id="GO:0140664">
    <property type="term" value="F:ATP-dependent DNA damage sensor activity"/>
    <property type="evidence" value="ECO:0007669"/>
    <property type="project" value="InterPro"/>
</dbReference>
<evidence type="ECO:0000256" key="2">
    <source>
        <dbReference type="ARBA" id="ARBA00022741"/>
    </source>
</evidence>
<sequence>MKQKSLMSFFGKASTNVTKAKPGLSSPEGSPKASRSSRTLTDRSSDPPVYETNIPLSKGGSQSSTLGSTNYTRGSNEASSSRDTPATSDPIDVDMLSAEEEEPIGKNTKTKTLVTRKRKIVLEDSEDDLQDVDTAAYRKGLSAYQPSPEANEAKSRAKKRPRVSAMLSDDNEDDGDGPVVSFTQRLTKFKPTAKSKQNRRSSMVDDDDFIVPDDEDEDEELPSAFHQPSPMSDVSSRPSSRLSDYAYTDASEAELDEPSTERIRSSKEEKKGSEDPFEFLVDIKDKDGIRPGQPGYDPRTLFVPPRAWESFTPFETQFWKIKQNHFDTVLFFQKGKFLELYEDDARIGHQEFDLKLTQRVKMSMVGVPEQSFNFWAAKFLAKGYKVGRVDQAETALGAEMRVAADKGKGKGRSTNTENKDKIVRRELNKVYTNGTLVDEALLTDDQAGHCISIREDGEEDVKTGTQKFGLCVLDSSTSEFNLSAFEDDVCRTKLETTMRQLCPKEVIFTKGNLSVSTTRLLKTVLPEKCLWTSLRESEGLSYEKTMKELKTLYPDGGDDEETDEDMHGLSSAVPEAIRSMLMYHGAVEALGSMIWYLRTLNIDKDLLSMKNFNIYDPMKKGEGLVLDGQTLAHIEHVEAIFERPDDKSDQLVPKDGKDEAYDTIVEEIKGIEEELEEKLNKFQKQFKFNVSYWHSAQGNKEIYLVQTKPTDEVPKSWVKSGATKAAARWMVPELAQSIRSLKEAREHKNIAIKEFKNRLYAEFDTDRTVWLRAIRVLSELDCLFSLAKASNALGEPACRPEFVEGDSAWIEFQELRHPALSVSAGFRGDFIPNDVKLGKDVGRIALLSGPNMGGKSTAMRMTAAGVIMAQLGMLVPAKKASTFKVELDECCKILRDATPKSLVILDELGRGTSTYDGMAIAGAVLHQLATHTLALSFFATHYGSLTDDFSYHPNIRNMHMSTLVDDEKRELVFLYKLVKGVASSSFGTHVANLAGVPMQVVERAETISRDFAHQFKEKIEGKKKDKAVCTIPLVAQADFAFLYSLATGKRELPEDKMRRREVLRGIRGALF</sequence>
<dbReference type="SUPFAM" id="SSF55271">
    <property type="entry name" value="DNA repair protein MutS, domain I"/>
    <property type="match status" value="1"/>
</dbReference>
<dbReference type="GO" id="GO:0032301">
    <property type="term" value="C:MutSalpha complex"/>
    <property type="evidence" value="ECO:0007669"/>
    <property type="project" value="TreeGrafter"/>
</dbReference>
<name>A0A4S4KDG0_9APHY</name>
<accession>A0A4S4KDG0</accession>
<dbReference type="InterPro" id="IPR007860">
    <property type="entry name" value="DNA_mmatch_repair_MutS_con_dom"/>
</dbReference>
<dbReference type="FunFam" id="3.40.1170.10:FF:000002">
    <property type="entry name" value="DNA mismatch repair protein"/>
    <property type="match status" value="1"/>
</dbReference>
<keyword evidence="4" id="KW-0067">ATP-binding</keyword>
<keyword evidence="9" id="KW-1185">Reference proteome</keyword>
<dbReference type="InterPro" id="IPR007695">
    <property type="entry name" value="DNA_mismatch_repair_MutS-lik_N"/>
</dbReference>
<feature type="region of interest" description="Disordered" evidence="6">
    <location>
        <begin position="1"/>
        <end position="112"/>
    </location>
</feature>
<evidence type="ECO:0000259" key="7">
    <source>
        <dbReference type="PROSITE" id="PS00486"/>
    </source>
</evidence>
<dbReference type="SMART" id="SM00533">
    <property type="entry name" value="MUTSd"/>
    <property type="match status" value="1"/>
</dbReference>
<dbReference type="PANTHER" id="PTHR11361:SF148">
    <property type="entry name" value="DNA MISMATCH REPAIR PROTEIN MSH6"/>
    <property type="match status" value="1"/>
</dbReference>
<dbReference type="Gene3D" id="3.30.420.110">
    <property type="entry name" value="MutS, connector domain"/>
    <property type="match status" value="1"/>
</dbReference>
<feature type="compositionally biased region" description="Basic residues" evidence="6">
    <location>
        <begin position="187"/>
        <end position="199"/>
    </location>
</feature>
<evidence type="ECO:0000256" key="4">
    <source>
        <dbReference type="ARBA" id="ARBA00022840"/>
    </source>
</evidence>
<dbReference type="PROSITE" id="PS00486">
    <property type="entry name" value="DNA_MISMATCH_REPAIR_2"/>
    <property type="match status" value="1"/>
</dbReference>
<dbReference type="GO" id="GO:0006298">
    <property type="term" value="P:mismatch repair"/>
    <property type="evidence" value="ECO:0007669"/>
    <property type="project" value="InterPro"/>
</dbReference>
<feature type="compositionally biased region" description="Acidic residues" evidence="6">
    <location>
        <begin position="204"/>
        <end position="221"/>
    </location>
</feature>
<dbReference type="InterPro" id="IPR016151">
    <property type="entry name" value="DNA_mismatch_repair_MutS_N"/>
</dbReference>
<protein>
    <recommendedName>
        <fullName evidence="7">DNA mismatch repair proteins mutS family domain-containing protein</fullName>
    </recommendedName>
</protein>
<dbReference type="Pfam" id="PF01624">
    <property type="entry name" value="MutS_I"/>
    <property type="match status" value="1"/>
</dbReference>
<reference evidence="8 9" key="1">
    <citation type="submission" date="2019-02" db="EMBL/GenBank/DDBJ databases">
        <title>Genome sequencing of the rare red list fungi Phlebia centrifuga.</title>
        <authorList>
            <person name="Buettner E."/>
            <person name="Kellner H."/>
        </authorList>
    </citation>
    <scope>NUCLEOTIDE SEQUENCE [LARGE SCALE GENOMIC DNA]</scope>
    <source>
        <strain evidence="8 9">DSM 108282</strain>
    </source>
</reference>
<feature type="compositionally biased region" description="Polar residues" evidence="6">
    <location>
        <begin position="59"/>
        <end position="87"/>
    </location>
</feature>
<organism evidence="8 9">
    <name type="scientific">Hermanssonia centrifuga</name>
    <dbReference type="NCBI Taxonomy" id="98765"/>
    <lineage>
        <taxon>Eukaryota</taxon>
        <taxon>Fungi</taxon>
        <taxon>Dikarya</taxon>
        <taxon>Basidiomycota</taxon>
        <taxon>Agaricomycotina</taxon>
        <taxon>Agaricomycetes</taxon>
        <taxon>Polyporales</taxon>
        <taxon>Meruliaceae</taxon>
        <taxon>Hermanssonia</taxon>
    </lineage>
</organism>
<comment type="similarity">
    <text evidence="1">Belongs to the DNA mismatch repair MutS family.</text>
</comment>
<dbReference type="GO" id="GO:0005524">
    <property type="term" value="F:ATP binding"/>
    <property type="evidence" value="ECO:0007669"/>
    <property type="project" value="UniProtKB-KW"/>
</dbReference>
<dbReference type="Gene3D" id="3.40.1170.10">
    <property type="entry name" value="DNA repair protein MutS, domain I"/>
    <property type="match status" value="1"/>
</dbReference>
<dbReference type="PANTHER" id="PTHR11361">
    <property type="entry name" value="DNA MISMATCH REPAIR PROTEIN MUTS FAMILY MEMBER"/>
    <property type="match status" value="1"/>
</dbReference>
<dbReference type="InterPro" id="IPR036678">
    <property type="entry name" value="MutS_con_dom_sf"/>
</dbReference>
<dbReference type="Gene3D" id="1.10.1420.10">
    <property type="match status" value="2"/>
</dbReference>
<dbReference type="SMART" id="SM00534">
    <property type="entry name" value="MUTSac"/>
    <property type="match status" value="1"/>
</dbReference>
<dbReference type="SUPFAM" id="SSF53150">
    <property type="entry name" value="DNA repair protein MutS, domain II"/>
    <property type="match status" value="1"/>
</dbReference>
<feature type="region of interest" description="Disordered" evidence="6">
    <location>
        <begin position="140"/>
        <end position="274"/>
    </location>
</feature>
<feature type="compositionally biased region" description="Basic and acidic residues" evidence="6">
    <location>
        <begin position="259"/>
        <end position="274"/>
    </location>
</feature>
<dbReference type="AlphaFoldDB" id="A0A4S4KDG0"/>
<dbReference type="InterPro" id="IPR017261">
    <property type="entry name" value="DNA_mismatch_repair_MutS/MSH"/>
</dbReference>
<comment type="caution">
    <text evidence="8">The sequence shown here is derived from an EMBL/GenBank/DDBJ whole genome shotgun (WGS) entry which is preliminary data.</text>
</comment>
<dbReference type="InterPro" id="IPR027417">
    <property type="entry name" value="P-loop_NTPase"/>
</dbReference>
<dbReference type="PIRSF" id="PIRSF037677">
    <property type="entry name" value="DNA_mis_repair_Msh6"/>
    <property type="match status" value="1"/>
</dbReference>
<evidence type="ECO:0000313" key="8">
    <source>
        <dbReference type="EMBL" id="THG96134.1"/>
    </source>
</evidence>
<evidence type="ECO:0000256" key="3">
    <source>
        <dbReference type="ARBA" id="ARBA00022763"/>
    </source>
</evidence>
<evidence type="ECO:0000256" key="6">
    <source>
        <dbReference type="SAM" id="MobiDB-lite"/>
    </source>
</evidence>
<dbReference type="SUPFAM" id="SSF52540">
    <property type="entry name" value="P-loop containing nucleoside triphosphate hydrolases"/>
    <property type="match status" value="1"/>
</dbReference>
<evidence type="ECO:0000256" key="5">
    <source>
        <dbReference type="ARBA" id="ARBA00023125"/>
    </source>
</evidence>
<gene>
    <name evidence="8" type="ORF">EW026_g5648</name>
</gene>
<dbReference type="InterPro" id="IPR045076">
    <property type="entry name" value="MutS"/>
</dbReference>
<proteinExistence type="inferred from homology"/>
<evidence type="ECO:0000313" key="9">
    <source>
        <dbReference type="Proteomes" id="UP000309038"/>
    </source>
</evidence>
<dbReference type="InterPro" id="IPR007696">
    <property type="entry name" value="DNA_mismatch_repair_MutS_core"/>
</dbReference>
<feature type="compositionally biased region" description="Low complexity" evidence="6">
    <location>
        <begin position="228"/>
        <end position="244"/>
    </location>
</feature>
<keyword evidence="5" id="KW-0238">DNA-binding</keyword>
<dbReference type="Proteomes" id="UP000309038">
    <property type="component" value="Unassembled WGS sequence"/>
</dbReference>
<dbReference type="InterPro" id="IPR036187">
    <property type="entry name" value="DNA_mismatch_repair_MutS_sf"/>
</dbReference>